<dbReference type="SUPFAM" id="SSF53756">
    <property type="entry name" value="UDP-Glycosyltransferase/glycogen phosphorylase"/>
    <property type="match status" value="1"/>
</dbReference>
<dbReference type="Gene3D" id="3.40.50.2000">
    <property type="entry name" value="Glycogen Phosphorylase B"/>
    <property type="match status" value="2"/>
</dbReference>
<keyword evidence="3" id="KW-1185">Reference proteome</keyword>
<gene>
    <name evidence="2" type="ORF">SCALIN_C28_0070</name>
</gene>
<proteinExistence type="predicted"/>
<sequence length="435" mass="50699">MIAYYFPPFGGVPVQRTIKFVKYLPKYGWHPLVLTVRDGYDHFHPNDPSLINKIPDEVEVIRTREIGTIARVVKFLNRKTKKGTNKTSKKALFTKKILKLRKLLYNTLWFPDEKNSWAPSTFIKGLRLLAKEDISIIYVSGYPWSAFLVGNFLSMLGGVPLILDFRDAWTLNPRKLWDNWLHRLWEGVVLRQASKAIFATNTMRKDYIDRYPWIEKEKFITITNGYDHDDFNHSRLKKRVDDKLLITFTGTFNDNVPPSDIDQSPYYFLQGLSKLFKEKNVSSIIRVYFVGDFGKNNETFVKEMGLENVVELKGHVSHDKSLQYQAEADLLLLVIYTCERSKSVLTGKLFEYIGARKPILALVPEGEAKDLIVKDRLGITVDPRDIDGIKDSILDFYEKWKDNKLKFEENNNVFEKYEMRVLTKKLVDVIEEAFN</sequence>
<dbReference type="PANTHER" id="PTHR12526">
    <property type="entry name" value="GLYCOSYLTRANSFERASE"/>
    <property type="match status" value="1"/>
</dbReference>
<name>A0A286U164_9BACT</name>
<keyword evidence="2" id="KW-0808">Transferase</keyword>
<dbReference type="InterPro" id="IPR028098">
    <property type="entry name" value="Glyco_trans_4-like_N"/>
</dbReference>
<dbReference type="GO" id="GO:0016757">
    <property type="term" value="F:glycosyltransferase activity"/>
    <property type="evidence" value="ECO:0007669"/>
    <property type="project" value="UniProtKB-ARBA"/>
</dbReference>
<dbReference type="EMBL" id="BAOS01000028">
    <property type="protein sequence ID" value="GAX61868.1"/>
    <property type="molecule type" value="Genomic_DNA"/>
</dbReference>
<evidence type="ECO:0000259" key="1">
    <source>
        <dbReference type="Pfam" id="PF13579"/>
    </source>
</evidence>
<reference evidence="3" key="1">
    <citation type="journal article" date="2017" name="Environ. Microbiol. Rep.">
        <title>Genetic Diversity of Marine Anaerobic Ammonium-Oxidizing Bacteria as Revealed by Genomic and Proteomic Analyses of 'Candidatus Scalindua japonica'.</title>
        <authorList>
            <person name="Oshiki M."/>
            <person name="Mizuto K."/>
            <person name="Kimura Z."/>
            <person name="Kindaichi T."/>
            <person name="Satoh H."/>
            <person name="Okabe S."/>
        </authorList>
    </citation>
    <scope>NUCLEOTIDE SEQUENCE [LARGE SCALE GENOMIC DNA]</scope>
    <source>
        <strain evidence="3">husup-a2</strain>
    </source>
</reference>
<accession>A0A286U164</accession>
<protein>
    <submittedName>
        <fullName evidence="2">Glycosyltransferase</fullName>
    </submittedName>
</protein>
<dbReference type="Proteomes" id="UP000218542">
    <property type="component" value="Unassembled WGS sequence"/>
</dbReference>
<evidence type="ECO:0000313" key="3">
    <source>
        <dbReference type="Proteomes" id="UP000218542"/>
    </source>
</evidence>
<dbReference type="Pfam" id="PF13692">
    <property type="entry name" value="Glyco_trans_1_4"/>
    <property type="match status" value="1"/>
</dbReference>
<dbReference type="Pfam" id="PF13579">
    <property type="entry name" value="Glyco_trans_4_4"/>
    <property type="match status" value="1"/>
</dbReference>
<evidence type="ECO:0000313" key="2">
    <source>
        <dbReference type="EMBL" id="GAX61868.1"/>
    </source>
</evidence>
<organism evidence="2 3">
    <name type="scientific">Candidatus Scalindua japonica</name>
    <dbReference type="NCBI Taxonomy" id="1284222"/>
    <lineage>
        <taxon>Bacteria</taxon>
        <taxon>Pseudomonadati</taxon>
        <taxon>Planctomycetota</taxon>
        <taxon>Candidatus Brocadiia</taxon>
        <taxon>Candidatus Brocadiales</taxon>
        <taxon>Candidatus Scalinduaceae</taxon>
        <taxon>Candidatus Scalindua</taxon>
    </lineage>
</organism>
<feature type="domain" description="Glycosyltransferase subfamily 4-like N-terminal" evidence="1">
    <location>
        <begin position="108"/>
        <end position="225"/>
    </location>
</feature>
<dbReference type="AlphaFoldDB" id="A0A286U164"/>
<comment type="caution">
    <text evidence="2">The sequence shown here is derived from an EMBL/GenBank/DDBJ whole genome shotgun (WGS) entry which is preliminary data.</text>
</comment>